<dbReference type="Proteomes" id="UP001194580">
    <property type="component" value="Unassembled WGS sequence"/>
</dbReference>
<accession>A0AAD4DC32</accession>
<dbReference type="AlphaFoldDB" id="A0AAD4DC32"/>
<evidence type="ECO:0000313" key="2">
    <source>
        <dbReference type="Proteomes" id="UP001194580"/>
    </source>
</evidence>
<evidence type="ECO:0000313" key="1">
    <source>
        <dbReference type="EMBL" id="KAG0274253.1"/>
    </source>
</evidence>
<protein>
    <submittedName>
        <fullName evidence="1">Uncharacterized protein</fullName>
    </submittedName>
</protein>
<name>A0AAD4DC32_9FUNG</name>
<proteinExistence type="predicted"/>
<comment type="caution">
    <text evidence="1">The sequence shown here is derived from an EMBL/GenBank/DDBJ whole genome shotgun (WGS) entry which is preliminary data.</text>
</comment>
<gene>
    <name evidence="1" type="ORF">BGZ95_009953</name>
</gene>
<keyword evidence="2" id="KW-1185">Reference proteome</keyword>
<organism evidence="1 2">
    <name type="scientific">Linnemannia exigua</name>
    <dbReference type="NCBI Taxonomy" id="604196"/>
    <lineage>
        <taxon>Eukaryota</taxon>
        <taxon>Fungi</taxon>
        <taxon>Fungi incertae sedis</taxon>
        <taxon>Mucoromycota</taxon>
        <taxon>Mortierellomycotina</taxon>
        <taxon>Mortierellomycetes</taxon>
        <taxon>Mortierellales</taxon>
        <taxon>Mortierellaceae</taxon>
        <taxon>Linnemannia</taxon>
    </lineage>
</organism>
<dbReference type="EMBL" id="JAAAIL010000629">
    <property type="protein sequence ID" value="KAG0274253.1"/>
    <property type="molecule type" value="Genomic_DNA"/>
</dbReference>
<sequence>MSKAAFKELVNGFKRAQLTKFPTKESTLSKTDDLRLDMQKCIEIDGVVYHKLYVQVNSAAKHKDLVALREGDIVLAVVHAIYNADPDAVWKAIIDSNYEGLALGTKLNKFCAAKHYHMHLESRHNRSTLSIVNAGYTLTAAVMNLQQRVSIC</sequence>
<reference evidence="1" key="1">
    <citation type="journal article" date="2020" name="Fungal Divers.">
        <title>Resolving the Mortierellaceae phylogeny through synthesis of multi-gene phylogenetics and phylogenomics.</title>
        <authorList>
            <person name="Vandepol N."/>
            <person name="Liber J."/>
            <person name="Desiro A."/>
            <person name="Na H."/>
            <person name="Kennedy M."/>
            <person name="Barry K."/>
            <person name="Grigoriev I.V."/>
            <person name="Miller A.N."/>
            <person name="O'Donnell K."/>
            <person name="Stajich J.E."/>
            <person name="Bonito G."/>
        </authorList>
    </citation>
    <scope>NUCLEOTIDE SEQUENCE</scope>
    <source>
        <strain evidence="1">NRRL 28262</strain>
    </source>
</reference>